<feature type="signal peptide" evidence="2">
    <location>
        <begin position="1"/>
        <end position="17"/>
    </location>
</feature>
<feature type="region of interest" description="Disordered" evidence="1">
    <location>
        <begin position="340"/>
        <end position="364"/>
    </location>
</feature>
<dbReference type="InterPro" id="IPR015915">
    <property type="entry name" value="Kelch-typ_b-propeller"/>
</dbReference>
<dbReference type="GeneID" id="95985274"/>
<dbReference type="Gene3D" id="2.120.10.80">
    <property type="entry name" value="Kelch-type beta propeller"/>
    <property type="match status" value="1"/>
</dbReference>
<evidence type="ECO:0000313" key="4">
    <source>
        <dbReference type="Proteomes" id="UP001565368"/>
    </source>
</evidence>
<proteinExistence type="predicted"/>
<comment type="caution">
    <text evidence="3">The sequence shown here is derived from an EMBL/GenBank/DDBJ whole genome shotgun (WGS) entry which is preliminary data.</text>
</comment>
<dbReference type="RefSeq" id="XP_069210170.1">
    <property type="nucleotide sequence ID" value="XM_069352752.1"/>
</dbReference>
<organism evidence="3 4">
    <name type="scientific">Vanrija albida</name>
    <dbReference type="NCBI Taxonomy" id="181172"/>
    <lineage>
        <taxon>Eukaryota</taxon>
        <taxon>Fungi</taxon>
        <taxon>Dikarya</taxon>
        <taxon>Basidiomycota</taxon>
        <taxon>Agaricomycotina</taxon>
        <taxon>Tremellomycetes</taxon>
        <taxon>Trichosporonales</taxon>
        <taxon>Trichosporonaceae</taxon>
        <taxon>Vanrija</taxon>
    </lineage>
</organism>
<evidence type="ECO:0000256" key="1">
    <source>
        <dbReference type="SAM" id="MobiDB-lite"/>
    </source>
</evidence>
<protein>
    <submittedName>
        <fullName evidence="3">Uncharacterized protein</fullName>
    </submittedName>
</protein>
<evidence type="ECO:0000256" key="2">
    <source>
        <dbReference type="SAM" id="SignalP"/>
    </source>
</evidence>
<evidence type="ECO:0000313" key="3">
    <source>
        <dbReference type="EMBL" id="KAL1410226.1"/>
    </source>
</evidence>
<accession>A0ABR3Q6G2</accession>
<keyword evidence="4" id="KW-1185">Reference proteome</keyword>
<gene>
    <name evidence="3" type="ORF">Q8F55_004231</name>
</gene>
<dbReference type="Proteomes" id="UP001565368">
    <property type="component" value="Unassembled WGS sequence"/>
</dbReference>
<feature type="chain" id="PRO_5045400482" evidence="2">
    <location>
        <begin position="18"/>
        <end position="402"/>
    </location>
</feature>
<dbReference type="InterPro" id="IPR011043">
    <property type="entry name" value="Gal_Oxase/kelch_b-propeller"/>
</dbReference>
<name>A0ABR3Q6G2_9TREE</name>
<keyword evidence="2" id="KW-0732">Signal</keyword>
<dbReference type="EMBL" id="JBBXJM010000003">
    <property type="protein sequence ID" value="KAL1410226.1"/>
    <property type="molecule type" value="Genomic_DNA"/>
</dbReference>
<dbReference type="SUPFAM" id="SSF50965">
    <property type="entry name" value="Galactose oxidase, central domain"/>
    <property type="match status" value="1"/>
</dbReference>
<reference evidence="3 4" key="1">
    <citation type="submission" date="2023-08" db="EMBL/GenBank/DDBJ databases">
        <title>Annotated Genome Sequence of Vanrija albida AlHP1.</title>
        <authorList>
            <person name="Herzog R."/>
        </authorList>
    </citation>
    <scope>NUCLEOTIDE SEQUENCE [LARGE SCALE GENOMIC DNA]</scope>
    <source>
        <strain evidence="3 4">AlHP1</strain>
    </source>
</reference>
<sequence length="402" mass="40895">MVAFLALAALLPALAAAVPCVQFDAQFNLYAFGGEEDVNLGPSSSWSSPSPKPLSSVGRPPWTGTNSQCLLSQSNNAVYVIGADAADATSVYIYDIVGDKWSKQTTSGGPTSVGNSRSSAVLDHDTNVLFTISDTAYSLDLGLITNTAAGTAAWTTVGTPPFPVADYKGTAALASNHILYFGVPSTPAGSANLFVIHYNYFQPQAQAYPAVGGSNFPDSAGQTTSFLVQNNTVPYQVLYVPNDFSNSYVVTHYTDPASFNVTTGSPMPASLINSTQILPPPTSKDTNAAYAASDSSIVQIDTKGDIYYIANAVSSWQVAPGASWSKLSYSLKPATATTSATASGASSSAPGATKTGAKGEASSSGAAASSTGAASAAAPALARKDIVGFALGCAAVVAAVVL</sequence>